<sequence>MDSHRGGATFITVMSETGDRSTKEEAAGAWRTRDMQGPHQEQRRGIQWWKMTLGSGKKNDPNNDTPNVEENYSKGARKGLELEEGAPFDFLNAKFARIIIGGYVMFREIPNVPKQWKIPPKLEKADRNAESNEREADGHADCHGHGEFLKYYGTFFSLAALGLTQGQ</sequence>
<evidence type="ECO:0000313" key="2">
    <source>
        <dbReference type="EMBL" id="CAJ0956120.1"/>
    </source>
</evidence>
<reference evidence="2" key="1">
    <citation type="submission" date="2023-07" db="EMBL/GenBank/DDBJ databases">
        <authorList>
            <person name="Stuckert A."/>
        </authorList>
    </citation>
    <scope>NUCLEOTIDE SEQUENCE</scope>
</reference>
<accession>A0ABN9M4T3</accession>
<name>A0ABN9M4T3_9NEOB</name>
<protein>
    <submittedName>
        <fullName evidence="2">Uncharacterized protein</fullName>
    </submittedName>
</protein>
<organism evidence="2 3">
    <name type="scientific">Ranitomeya imitator</name>
    <name type="common">mimic poison frog</name>
    <dbReference type="NCBI Taxonomy" id="111125"/>
    <lineage>
        <taxon>Eukaryota</taxon>
        <taxon>Metazoa</taxon>
        <taxon>Chordata</taxon>
        <taxon>Craniata</taxon>
        <taxon>Vertebrata</taxon>
        <taxon>Euteleostomi</taxon>
        <taxon>Amphibia</taxon>
        <taxon>Batrachia</taxon>
        <taxon>Anura</taxon>
        <taxon>Neobatrachia</taxon>
        <taxon>Hyloidea</taxon>
        <taxon>Dendrobatidae</taxon>
        <taxon>Dendrobatinae</taxon>
        <taxon>Ranitomeya</taxon>
    </lineage>
</organism>
<comment type="caution">
    <text evidence="2">The sequence shown here is derived from an EMBL/GenBank/DDBJ whole genome shotgun (WGS) entry which is preliminary data.</text>
</comment>
<keyword evidence="3" id="KW-1185">Reference proteome</keyword>
<dbReference type="EMBL" id="CAUEEQ010041233">
    <property type="protein sequence ID" value="CAJ0956120.1"/>
    <property type="molecule type" value="Genomic_DNA"/>
</dbReference>
<dbReference type="Proteomes" id="UP001176940">
    <property type="component" value="Unassembled WGS sequence"/>
</dbReference>
<gene>
    <name evidence="2" type="ORF">RIMI_LOCUS15372504</name>
</gene>
<evidence type="ECO:0000256" key="1">
    <source>
        <dbReference type="SAM" id="MobiDB-lite"/>
    </source>
</evidence>
<proteinExistence type="predicted"/>
<feature type="region of interest" description="Disordered" evidence="1">
    <location>
        <begin position="1"/>
        <end position="45"/>
    </location>
</feature>
<evidence type="ECO:0000313" key="3">
    <source>
        <dbReference type="Proteomes" id="UP001176940"/>
    </source>
</evidence>
<feature type="compositionally biased region" description="Basic and acidic residues" evidence="1">
    <location>
        <begin position="17"/>
        <end position="44"/>
    </location>
</feature>